<dbReference type="RefSeq" id="WP_016426429.1">
    <property type="nucleotide sequence ID" value="NZ_CABKRV010000002.1"/>
</dbReference>
<dbReference type="Pfam" id="PF00583">
    <property type="entry name" value="Acetyltransf_1"/>
    <property type="match status" value="2"/>
</dbReference>
<dbReference type="Proteomes" id="UP000572988">
    <property type="component" value="Unassembled WGS sequence"/>
</dbReference>
<evidence type="ECO:0000313" key="5">
    <source>
        <dbReference type="Proteomes" id="UP000264146"/>
    </source>
</evidence>
<dbReference type="InterPro" id="IPR000182">
    <property type="entry name" value="GNAT_dom"/>
</dbReference>
<dbReference type="Proteomes" id="UP000264146">
    <property type="component" value="Chromosome"/>
</dbReference>
<dbReference type="CDD" id="cd04301">
    <property type="entry name" value="NAT_SF"/>
    <property type="match status" value="2"/>
</dbReference>
<name>A0A7Z7VWT1_STASC</name>
<accession>A0A7Z7VWT1</accession>
<dbReference type="PANTHER" id="PTHR43328">
    <property type="entry name" value="ACETYLTRANSFERASE-RELATED"/>
    <property type="match status" value="1"/>
</dbReference>
<dbReference type="EMBL" id="LR962863">
    <property type="protein sequence ID" value="CAD7359156.1"/>
    <property type="molecule type" value="Genomic_DNA"/>
</dbReference>
<dbReference type="AlphaFoldDB" id="A0A7Z7VWT1"/>
<reference evidence="2 5" key="3">
    <citation type="submission" date="2020-11" db="EMBL/GenBank/DDBJ databases">
        <authorList>
            <consortium name="Pathogen Informatics"/>
        </authorList>
    </citation>
    <scope>NUCLEOTIDE SEQUENCE [LARGE SCALE GENOMIC DNA]</scope>
    <source>
        <strain evidence="2 5">NCTC12218</strain>
    </source>
</reference>
<feature type="domain" description="N-acetyltransferase" evidence="1">
    <location>
        <begin position="11"/>
        <end position="177"/>
    </location>
</feature>
<evidence type="ECO:0000313" key="4">
    <source>
        <dbReference type="EMBL" id="SUM87737.1"/>
    </source>
</evidence>
<keyword evidence="4" id="KW-0808">Transferase</keyword>
<evidence type="ECO:0000313" key="3">
    <source>
        <dbReference type="EMBL" id="NHA34628.1"/>
    </source>
</evidence>
<dbReference type="GO" id="GO:0016747">
    <property type="term" value="F:acyltransferase activity, transferring groups other than amino-acyl groups"/>
    <property type="evidence" value="ECO:0007669"/>
    <property type="project" value="InterPro"/>
</dbReference>
<dbReference type="SUPFAM" id="SSF55729">
    <property type="entry name" value="Acyl-CoA N-acyltransferases (Nat)"/>
    <property type="match status" value="2"/>
</dbReference>
<dbReference type="EMBL" id="UHEF01000001">
    <property type="protein sequence ID" value="SUM87737.1"/>
    <property type="molecule type" value="Genomic_DNA"/>
</dbReference>
<gene>
    <name evidence="3" type="ORF">C1O36_08890</name>
    <name evidence="4" type="ORF">NCTC12218_00756</name>
</gene>
<protein>
    <submittedName>
        <fullName evidence="3">GNAT family N-acetyltransferase</fullName>
    </submittedName>
    <submittedName>
        <fullName evidence="4">GNAT family acetyltransferase</fullName>
    </submittedName>
</protein>
<dbReference type="PANTHER" id="PTHR43328:SF1">
    <property type="entry name" value="N-ACETYLTRANSFERASE DOMAIN-CONTAINING PROTEIN"/>
    <property type="match status" value="1"/>
</dbReference>
<dbReference type="Gene3D" id="3.40.630.30">
    <property type="match status" value="2"/>
</dbReference>
<evidence type="ECO:0000313" key="6">
    <source>
        <dbReference type="Proteomes" id="UP000572988"/>
    </source>
</evidence>
<dbReference type="InterPro" id="IPR016181">
    <property type="entry name" value="Acyl_CoA_acyltransferase"/>
</dbReference>
<reference evidence="4" key="2">
    <citation type="submission" date="2018-06" db="EMBL/GenBank/DDBJ databases">
        <authorList>
            <consortium name="Pathogen Informatics"/>
            <person name="Doyle S."/>
        </authorList>
    </citation>
    <scope>NUCLEOTIDE SEQUENCE [LARGE SCALE GENOMIC DNA]</scope>
    <source>
        <strain evidence="4">NCTC12218</strain>
    </source>
</reference>
<organism evidence="4">
    <name type="scientific">Staphylococcus schleiferi</name>
    <dbReference type="NCBI Taxonomy" id="1295"/>
    <lineage>
        <taxon>Bacteria</taxon>
        <taxon>Bacillati</taxon>
        <taxon>Bacillota</taxon>
        <taxon>Bacilli</taxon>
        <taxon>Bacillales</taxon>
        <taxon>Staphylococcaceae</taxon>
        <taxon>Staphylococcus</taxon>
    </lineage>
</organism>
<keyword evidence="6" id="KW-1185">Reference proteome</keyword>
<dbReference type="EMBL" id="POVK01000029">
    <property type="protein sequence ID" value="NHA34628.1"/>
    <property type="molecule type" value="Genomic_DNA"/>
</dbReference>
<sequence length="287" mass="33509">MTQKSKRFDDITIQLFEEQYRDALYHFKLSERQRIYSSLPKEVLDDALEDKNREANIVLNDQNEVIGFFVLHQHYQHEGYDTPKEVIYVRSLSINEAYQGHGYGTKMMMTLPEYVQTIFPDFNHLYLVVDAENEAAWNVYERAGSIHTATKEEGPIGKERLYYLDLDSKYVSSLKLKQSASSEEGTIEVVDLVLDHQKVGFIAIEQFDQRLIIRALYVNDAYRDTGIAQSALRQLATYVRKQNQKIKVIEITLFGPNHQLKTLFEKSNFVETLSTEDYTTLEKYINY</sequence>
<evidence type="ECO:0000313" key="2">
    <source>
        <dbReference type="EMBL" id="CAD7359156.1"/>
    </source>
</evidence>
<proteinExistence type="predicted"/>
<dbReference type="PROSITE" id="PS51186">
    <property type="entry name" value="GNAT"/>
    <property type="match status" value="1"/>
</dbReference>
<reference evidence="3 6" key="1">
    <citation type="submission" date="2018-01" db="EMBL/GenBank/DDBJ databases">
        <title>Complete genome sequence of Staphylococcus Scheliferi isolated from human.</title>
        <authorList>
            <person name="Abouelkhair M.A."/>
            <person name="Bemis D.A."/>
            <person name="Kania S.A."/>
        </authorList>
    </citation>
    <scope>NUCLEOTIDE SEQUENCE [LARGE SCALE GENOMIC DNA]</scope>
    <source>
        <strain evidence="3 6">ATCC 43808</strain>
    </source>
</reference>
<evidence type="ECO:0000259" key="1">
    <source>
        <dbReference type="PROSITE" id="PS51186"/>
    </source>
</evidence>